<dbReference type="PANTHER" id="PTHR23028">
    <property type="entry name" value="ACETYLTRANSFERASE"/>
    <property type="match status" value="1"/>
</dbReference>
<keyword evidence="1" id="KW-0812">Transmembrane</keyword>
<dbReference type="EMBL" id="KZ678414">
    <property type="protein sequence ID" value="PSR90875.1"/>
    <property type="molecule type" value="Genomic_DNA"/>
</dbReference>
<reference evidence="4 5" key="1">
    <citation type="journal article" date="2018" name="Mycol. Prog.">
        <title>Coniella lustricola, a new species from submerged detritus.</title>
        <authorList>
            <person name="Raudabaugh D.B."/>
            <person name="Iturriaga T."/>
            <person name="Carver A."/>
            <person name="Mondo S."/>
            <person name="Pangilinan J."/>
            <person name="Lipzen A."/>
            <person name="He G."/>
            <person name="Amirebrahimi M."/>
            <person name="Grigoriev I.V."/>
            <person name="Miller A.N."/>
        </authorList>
    </citation>
    <scope>NUCLEOTIDE SEQUENCE [LARGE SCALE GENOMIC DNA]</scope>
    <source>
        <strain evidence="4 5">B22-T-1</strain>
    </source>
</reference>
<dbReference type="InterPro" id="IPR002656">
    <property type="entry name" value="Acyl_transf_3_dom"/>
</dbReference>
<evidence type="ECO:0000256" key="1">
    <source>
        <dbReference type="SAM" id="Phobius"/>
    </source>
</evidence>
<feature type="transmembrane region" description="Helical" evidence="1">
    <location>
        <begin position="273"/>
        <end position="292"/>
    </location>
</feature>
<feature type="transmembrane region" description="Helical" evidence="1">
    <location>
        <begin position="130"/>
        <end position="150"/>
    </location>
</feature>
<evidence type="ECO:0000259" key="3">
    <source>
        <dbReference type="Pfam" id="PF01757"/>
    </source>
</evidence>
<keyword evidence="4" id="KW-0808">Transferase</keyword>
<feature type="transmembrane region" description="Helical" evidence="1">
    <location>
        <begin position="77"/>
        <end position="99"/>
    </location>
</feature>
<dbReference type="GO" id="GO:0016747">
    <property type="term" value="F:acyltransferase activity, transferring groups other than amino-acyl groups"/>
    <property type="evidence" value="ECO:0007669"/>
    <property type="project" value="InterPro"/>
</dbReference>
<proteinExistence type="predicted"/>
<organism evidence="4 5">
    <name type="scientific">Coniella lustricola</name>
    <dbReference type="NCBI Taxonomy" id="2025994"/>
    <lineage>
        <taxon>Eukaryota</taxon>
        <taxon>Fungi</taxon>
        <taxon>Dikarya</taxon>
        <taxon>Ascomycota</taxon>
        <taxon>Pezizomycotina</taxon>
        <taxon>Sordariomycetes</taxon>
        <taxon>Sordariomycetidae</taxon>
        <taxon>Diaporthales</taxon>
        <taxon>Schizoparmaceae</taxon>
        <taxon>Coniella</taxon>
    </lineage>
</organism>
<keyword evidence="4" id="KW-0012">Acyltransferase</keyword>
<keyword evidence="1" id="KW-0472">Membrane</keyword>
<feature type="transmembrane region" description="Helical" evidence="1">
    <location>
        <begin position="343"/>
        <end position="364"/>
    </location>
</feature>
<dbReference type="Proteomes" id="UP000241462">
    <property type="component" value="Unassembled WGS sequence"/>
</dbReference>
<accession>A0A2T3ACD0</accession>
<gene>
    <name evidence="4" type="ORF">BD289DRAFT_365415</name>
</gene>
<keyword evidence="5" id="KW-1185">Reference proteome</keyword>
<evidence type="ECO:0000313" key="4">
    <source>
        <dbReference type="EMBL" id="PSR90875.1"/>
    </source>
</evidence>
<name>A0A2T3ACD0_9PEZI</name>
<feature type="transmembrane region" description="Helical" evidence="1">
    <location>
        <begin position="312"/>
        <end position="331"/>
    </location>
</feature>
<feature type="transmembrane region" description="Helical" evidence="1">
    <location>
        <begin position="376"/>
        <end position="398"/>
    </location>
</feature>
<feature type="signal peptide" evidence="2">
    <location>
        <begin position="1"/>
        <end position="18"/>
    </location>
</feature>
<protein>
    <submittedName>
        <fullName evidence="4">Acyltransferase 3</fullName>
    </submittedName>
</protein>
<dbReference type="InterPro" id="IPR050879">
    <property type="entry name" value="Acyltransferase_3"/>
</dbReference>
<feature type="chain" id="PRO_5015643107" evidence="2">
    <location>
        <begin position="19"/>
        <end position="423"/>
    </location>
</feature>
<evidence type="ECO:0000313" key="5">
    <source>
        <dbReference type="Proteomes" id="UP000241462"/>
    </source>
</evidence>
<sequence>MDRLRTMLLALLPAPIASRLGHHIYSYETDSTTYLNGVRGVAAVTVMFQHISAQYYDLIYWAHGSREEDTAFIQLPFVRLLVSGQFAVHLFFVLSGFVLSHDPLRRAYEGQYDSVLISLPSKILRRPLRLFLPLWPVIVVCCVLIEAGWFPTPPTGNLWAQLVEGWRLYLFSAWAPFRFYRGGDTDVPVLVNWAHAWTLSAEFRGSMVVFFLCTMVRMSPWLRLIGLVTFSWYCLYESYWDISLFIAGMVLAEVRHLRARLAPLQSSATTVPWFFWAGILVSALYIAGFPPHDPRDSPWYGFLMYSPSLLEVRSFYLNCAAFAIILSLENLPRVQEWLNSRVILYLGHISFGLYLMHWPVVFSAGERTINHLHRDLGYTLFSSVIMGGTLAVVLSVWIGDVFTRLVDRNCIRVAKWVAKVTRV</sequence>
<dbReference type="PANTHER" id="PTHR23028:SF134">
    <property type="entry name" value="PUTATIVE (AFU_ORTHOLOGUE AFUA_4G08520)-RELATED"/>
    <property type="match status" value="1"/>
</dbReference>
<feature type="domain" description="Acyltransferase 3" evidence="3">
    <location>
        <begin position="34"/>
        <end position="398"/>
    </location>
</feature>
<dbReference type="Pfam" id="PF01757">
    <property type="entry name" value="Acyl_transf_3"/>
    <property type="match status" value="1"/>
</dbReference>
<evidence type="ECO:0000256" key="2">
    <source>
        <dbReference type="SAM" id="SignalP"/>
    </source>
</evidence>
<feature type="transmembrane region" description="Helical" evidence="1">
    <location>
        <begin position="230"/>
        <end position="252"/>
    </location>
</feature>
<keyword evidence="2" id="KW-0732">Signal</keyword>
<dbReference type="AlphaFoldDB" id="A0A2T3ACD0"/>
<dbReference type="OrthoDB" id="5819582at2759"/>
<dbReference type="InParanoid" id="A0A2T3ACD0"/>
<keyword evidence="1" id="KW-1133">Transmembrane helix</keyword>